<dbReference type="Proteomes" id="UP001159363">
    <property type="component" value="Chromosome 8"/>
</dbReference>
<organism evidence="1 2">
    <name type="scientific">Dryococelus australis</name>
    <dbReference type="NCBI Taxonomy" id="614101"/>
    <lineage>
        <taxon>Eukaryota</taxon>
        <taxon>Metazoa</taxon>
        <taxon>Ecdysozoa</taxon>
        <taxon>Arthropoda</taxon>
        <taxon>Hexapoda</taxon>
        <taxon>Insecta</taxon>
        <taxon>Pterygota</taxon>
        <taxon>Neoptera</taxon>
        <taxon>Polyneoptera</taxon>
        <taxon>Phasmatodea</taxon>
        <taxon>Verophasmatodea</taxon>
        <taxon>Anareolatae</taxon>
        <taxon>Phasmatidae</taxon>
        <taxon>Eurycanthinae</taxon>
        <taxon>Dryococelus</taxon>
    </lineage>
</organism>
<accession>A0ABQ9GUP0</accession>
<reference evidence="1 2" key="1">
    <citation type="submission" date="2023-02" db="EMBL/GenBank/DDBJ databases">
        <title>LHISI_Scaffold_Assembly.</title>
        <authorList>
            <person name="Stuart O.P."/>
            <person name="Cleave R."/>
            <person name="Magrath M.J.L."/>
            <person name="Mikheyev A.S."/>
        </authorList>
    </citation>
    <scope>NUCLEOTIDE SEQUENCE [LARGE SCALE GENOMIC DNA]</scope>
    <source>
        <strain evidence="1">Daus_M_001</strain>
        <tissue evidence="1">Leg muscle</tissue>
    </source>
</reference>
<protein>
    <submittedName>
        <fullName evidence="1">Uncharacterized protein</fullName>
    </submittedName>
</protein>
<evidence type="ECO:0000313" key="2">
    <source>
        <dbReference type="Proteomes" id="UP001159363"/>
    </source>
</evidence>
<sequence length="278" mass="30723">MSYINRDTFVTSEDILGFAELKSTTGIALKEAIHPELEKLALNYAFLCGQGCYGGLNMAEKFNCVQALILAQQPMPIHAMLQPLSKLVYFKSLIVMGTVGNISVFLSVCANRTNALQRGIADSNLTETNKTKSKTLWIEIHDTLVTFKELFIPIVTLHDEIVTSSKFDSETSIKACMYSSAIKIAVFLALETAAYCLSLTLELSEQLQSSKQDLSTALSTTTNTETEFGSIFEDASKIAEHIGSQIALPRSYAKLTRGNIPALNTEEYFRRAIFFNDN</sequence>
<name>A0ABQ9GUP0_9NEOP</name>
<dbReference type="InterPro" id="IPR052958">
    <property type="entry name" value="IFN-induced_PKR_regulator"/>
</dbReference>
<dbReference type="PANTHER" id="PTHR46289">
    <property type="entry name" value="52 KDA REPRESSOR OF THE INHIBITOR OF THE PROTEIN KINASE-LIKE PROTEIN-RELATED"/>
    <property type="match status" value="1"/>
</dbReference>
<dbReference type="EMBL" id="JARBHB010000009">
    <property type="protein sequence ID" value="KAJ8875745.1"/>
    <property type="molecule type" value="Genomic_DNA"/>
</dbReference>
<gene>
    <name evidence="1" type="ORF">PR048_023644</name>
</gene>
<keyword evidence="2" id="KW-1185">Reference proteome</keyword>
<evidence type="ECO:0000313" key="1">
    <source>
        <dbReference type="EMBL" id="KAJ8875745.1"/>
    </source>
</evidence>
<dbReference type="PANTHER" id="PTHR46289:SF17">
    <property type="entry name" value="HAT C-TERMINAL DIMERISATION DOMAIN-CONTAINING PROTEIN"/>
    <property type="match status" value="1"/>
</dbReference>
<comment type="caution">
    <text evidence="1">The sequence shown here is derived from an EMBL/GenBank/DDBJ whole genome shotgun (WGS) entry which is preliminary data.</text>
</comment>
<proteinExistence type="predicted"/>